<proteinExistence type="predicted"/>
<sequence>MTISEYPRLSGGTFFTLMLQALRQRMKTREHYKDECDGLRDPEVLIGLLTVINPDYAAPYNPKETLQTKANDFKSCKLSKGEYLPLGNSQEVKAFDKRVKTQYRLAFAAMTQFVSDYIEIGIAVKKDLNLVKALIDLVDSDESIRDEELFYIHPDGSTTKKAAFSDLDKVNLLVFLLGIWYYVVVFRKNNRVGEKTYDAWCPPNGGGPREYSGEMGLRITKDIELEPGVDDTDETASMEEAAESEQQTEYEQQEPNGPAPEQKYQQVNNPVVFSFTMNGNGQQVGKIDTQINHFHSGESHE</sequence>
<organism evidence="2 3">
    <name type="scientific">Blautia caccae</name>
    <dbReference type="NCBI Taxonomy" id="3133175"/>
    <lineage>
        <taxon>Bacteria</taxon>
        <taxon>Bacillati</taxon>
        <taxon>Bacillota</taxon>
        <taxon>Clostridia</taxon>
        <taxon>Lachnospirales</taxon>
        <taxon>Lachnospiraceae</taxon>
        <taxon>Blautia</taxon>
    </lineage>
</organism>
<gene>
    <name evidence="2" type="ORF">WMO65_11685</name>
</gene>
<evidence type="ECO:0000256" key="1">
    <source>
        <dbReference type="SAM" id="MobiDB-lite"/>
    </source>
</evidence>
<dbReference type="RefSeq" id="WP_148391543.1">
    <property type="nucleotide sequence ID" value="NZ_JBBMFP010000009.1"/>
</dbReference>
<dbReference type="EMBL" id="JBBMFP010000009">
    <property type="protein sequence ID" value="MEQ2431666.1"/>
    <property type="molecule type" value="Genomic_DNA"/>
</dbReference>
<accession>A0ABV1DMP1</accession>
<protein>
    <submittedName>
        <fullName evidence="2">Uncharacterized protein</fullName>
    </submittedName>
</protein>
<dbReference type="Proteomes" id="UP001457898">
    <property type="component" value="Unassembled WGS sequence"/>
</dbReference>
<reference evidence="2 3" key="1">
    <citation type="submission" date="2024-03" db="EMBL/GenBank/DDBJ databases">
        <title>Human intestinal bacterial collection.</title>
        <authorList>
            <person name="Pauvert C."/>
            <person name="Hitch T.C.A."/>
            <person name="Clavel T."/>
        </authorList>
    </citation>
    <scope>NUCLEOTIDE SEQUENCE [LARGE SCALE GENOMIC DNA]</scope>
    <source>
        <strain evidence="2 3">CLA-SR-H028</strain>
    </source>
</reference>
<evidence type="ECO:0000313" key="2">
    <source>
        <dbReference type="EMBL" id="MEQ2431666.1"/>
    </source>
</evidence>
<feature type="compositionally biased region" description="Acidic residues" evidence="1">
    <location>
        <begin position="226"/>
        <end position="252"/>
    </location>
</feature>
<evidence type="ECO:0000313" key="3">
    <source>
        <dbReference type="Proteomes" id="UP001457898"/>
    </source>
</evidence>
<keyword evidence="3" id="KW-1185">Reference proteome</keyword>
<comment type="caution">
    <text evidence="2">The sequence shown here is derived from an EMBL/GenBank/DDBJ whole genome shotgun (WGS) entry which is preliminary data.</text>
</comment>
<feature type="region of interest" description="Disordered" evidence="1">
    <location>
        <begin position="226"/>
        <end position="268"/>
    </location>
</feature>
<name>A0ABV1DMP1_9FIRM</name>